<dbReference type="SUPFAM" id="SSF53383">
    <property type="entry name" value="PLP-dependent transferases"/>
    <property type="match status" value="1"/>
</dbReference>
<feature type="domain" description="Aminotransferase class I/classII large" evidence="2">
    <location>
        <begin position="95"/>
        <end position="472"/>
    </location>
</feature>
<dbReference type="PANTHER" id="PTHR43795">
    <property type="entry name" value="BIFUNCTIONAL ASPARTATE AMINOTRANSFERASE AND GLUTAMATE/ASPARTATE-PREPHENATE AMINOTRANSFERASE-RELATED"/>
    <property type="match status" value="1"/>
</dbReference>
<reference evidence="3 4" key="1">
    <citation type="journal article" date="2005" name="Nature">
        <title>The genome of the social amoeba Dictyostelium discoideum.</title>
        <authorList>
            <consortium name="The Dictyostelium discoideum Sequencing Consortium"/>
            <person name="Eichinger L."/>
            <person name="Pachebat J.A."/>
            <person name="Glockner G."/>
            <person name="Rajandream M.A."/>
            <person name="Sucgang R."/>
            <person name="Berriman M."/>
            <person name="Song J."/>
            <person name="Olsen R."/>
            <person name="Szafranski K."/>
            <person name="Xu Q."/>
            <person name="Tunggal B."/>
            <person name="Kummerfeld S."/>
            <person name="Madera M."/>
            <person name="Konfortov B.A."/>
            <person name="Rivero F."/>
            <person name="Bankier A.T."/>
            <person name="Lehmann R."/>
            <person name="Hamlin N."/>
            <person name="Davies R."/>
            <person name="Gaudet P."/>
            <person name="Fey P."/>
            <person name="Pilcher K."/>
            <person name="Chen G."/>
            <person name="Saunders D."/>
            <person name="Sodergren E."/>
            <person name="Davis P."/>
            <person name="Kerhornou A."/>
            <person name="Nie X."/>
            <person name="Hall N."/>
            <person name="Anjard C."/>
            <person name="Hemphill L."/>
            <person name="Bason N."/>
            <person name="Farbrother P."/>
            <person name="Desany B."/>
            <person name="Just E."/>
            <person name="Morio T."/>
            <person name="Rost R."/>
            <person name="Churcher C."/>
            <person name="Cooper J."/>
            <person name="Haydock S."/>
            <person name="van Driessche N."/>
            <person name="Cronin A."/>
            <person name="Goodhead I."/>
            <person name="Muzny D."/>
            <person name="Mourier T."/>
            <person name="Pain A."/>
            <person name="Lu M."/>
            <person name="Harper D."/>
            <person name="Lindsay R."/>
            <person name="Hauser H."/>
            <person name="James K."/>
            <person name="Quiles M."/>
            <person name="Madan Babu M."/>
            <person name="Saito T."/>
            <person name="Buchrieser C."/>
            <person name="Wardroper A."/>
            <person name="Felder M."/>
            <person name="Thangavelu M."/>
            <person name="Johnson D."/>
            <person name="Knights A."/>
            <person name="Loulseged H."/>
            <person name="Mungall K."/>
            <person name="Oliver K."/>
            <person name="Price C."/>
            <person name="Quail M.A."/>
            <person name="Urushihara H."/>
            <person name="Hernandez J."/>
            <person name="Rabbinowitsch E."/>
            <person name="Steffen D."/>
            <person name="Sanders M."/>
            <person name="Ma J."/>
            <person name="Kohara Y."/>
            <person name="Sharp S."/>
            <person name="Simmonds M."/>
            <person name="Spiegler S."/>
            <person name="Tivey A."/>
            <person name="Sugano S."/>
            <person name="White B."/>
            <person name="Walker D."/>
            <person name="Woodward J."/>
            <person name="Winckler T."/>
            <person name="Tanaka Y."/>
            <person name="Shaulsky G."/>
            <person name="Schleicher M."/>
            <person name="Weinstock G."/>
            <person name="Rosenthal A."/>
            <person name="Cox E.C."/>
            <person name="Chisholm R.L."/>
            <person name="Gibbs R."/>
            <person name="Loomis W.F."/>
            <person name="Platzer M."/>
            <person name="Kay R.R."/>
            <person name="Williams J."/>
            <person name="Dear P.H."/>
            <person name="Noegel A.A."/>
            <person name="Barrell B."/>
            <person name="Kuspa A."/>
        </authorList>
    </citation>
    <scope>NUCLEOTIDE SEQUENCE [LARGE SCALE GENOMIC DNA]</scope>
    <source>
        <strain evidence="3 4">AX4</strain>
    </source>
</reference>
<keyword evidence="4" id="KW-1185">Reference proteome</keyword>
<accession>Q555P2</accession>
<comment type="caution">
    <text evidence="3">The sequence shown here is derived from an EMBL/GenBank/DDBJ whole genome shotgun (WGS) entry which is preliminary data.</text>
</comment>
<dbReference type="InterPro" id="IPR015422">
    <property type="entry name" value="PyrdxlP-dep_Trfase_small"/>
</dbReference>
<dbReference type="Pfam" id="PF00155">
    <property type="entry name" value="Aminotran_1_2"/>
    <property type="match status" value="1"/>
</dbReference>
<gene>
    <name evidence="3" type="ORF">DDB_G0274713</name>
</gene>
<dbReference type="PANTHER" id="PTHR43795:SF39">
    <property type="entry name" value="AMINOTRANSFERASE CLASS I_CLASSII DOMAIN-CONTAINING PROTEIN"/>
    <property type="match status" value="1"/>
</dbReference>
<dbReference type="InterPro" id="IPR015421">
    <property type="entry name" value="PyrdxlP-dep_Trfase_major"/>
</dbReference>
<keyword evidence="1" id="KW-0663">Pyridoxal phosphate</keyword>
<dbReference type="PhylomeDB" id="Q555P2"/>
<dbReference type="EMBL" id="AAFI02000012">
    <property type="protein sequence ID" value="EAL70249.1"/>
    <property type="molecule type" value="Genomic_DNA"/>
</dbReference>
<dbReference type="STRING" id="44689.Q555P2"/>
<dbReference type="PRINTS" id="PR00753">
    <property type="entry name" value="ACCSYNTHASE"/>
</dbReference>
<organism evidence="3 4">
    <name type="scientific">Dictyostelium discoideum</name>
    <name type="common">Social amoeba</name>
    <dbReference type="NCBI Taxonomy" id="44689"/>
    <lineage>
        <taxon>Eukaryota</taxon>
        <taxon>Amoebozoa</taxon>
        <taxon>Evosea</taxon>
        <taxon>Eumycetozoa</taxon>
        <taxon>Dictyostelia</taxon>
        <taxon>Dictyosteliales</taxon>
        <taxon>Dictyosteliaceae</taxon>
        <taxon>Dictyostelium</taxon>
    </lineage>
</organism>
<dbReference type="Gene3D" id="3.90.1150.10">
    <property type="entry name" value="Aspartate Aminotransferase, domain 1"/>
    <property type="match status" value="1"/>
</dbReference>
<dbReference type="KEGG" id="ddi:DDB_G0274713"/>
<dbReference type="InParanoid" id="Q555P2"/>
<protein>
    <submittedName>
        <fullName evidence="3">1-aminocyclopropane-1-carboxylate synthase</fullName>
    </submittedName>
</protein>
<dbReference type="GO" id="GO:0030170">
    <property type="term" value="F:pyridoxal phosphate binding"/>
    <property type="evidence" value="ECO:0007669"/>
    <property type="project" value="InterPro"/>
</dbReference>
<proteinExistence type="predicted"/>
<dbReference type="eggNOG" id="KOG0256">
    <property type="taxonomic scope" value="Eukaryota"/>
</dbReference>
<dbReference type="AlphaFoldDB" id="Q555P2"/>
<dbReference type="InterPro" id="IPR004839">
    <property type="entry name" value="Aminotransferase_I/II_large"/>
</dbReference>
<evidence type="ECO:0000256" key="1">
    <source>
        <dbReference type="ARBA" id="ARBA00022898"/>
    </source>
</evidence>
<dbReference type="CDD" id="cd00609">
    <property type="entry name" value="AAT_like"/>
    <property type="match status" value="1"/>
</dbReference>
<dbReference type="GeneID" id="8619451"/>
<dbReference type="InterPro" id="IPR015424">
    <property type="entry name" value="PyrdxlP-dep_Trfase"/>
</dbReference>
<evidence type="ECO:0000313" key="3">
    <source>
        <dbReference type="EMBL" id="EAL70249.1"/>
    </source>
</evidence>
<name>Q555P2_DICDI</name>
<dbReference type="PaxDb" id="44689-DDB0231650"/>
<dbReference type="Proteomes" id="UP000002195">
    <property type="component" value="Unassembled WGS sequence"/>
</dbReference>
<dbReference type="SMR" id="Q555P2"/>
<evidence type="ECO:0000259" key="2">
    <source>
        <dbReference type="Pfam" id="PF00155"/>
    </source>
</evidence>
<sequence length="482" mass="54986">MKLNIDNNTQTMDYNSEYEGFSDNAIRLLSAPKGNSKLAMAHFIAMSDLYNSKNNPNGYISLGIAENVLSYDILKEKLIFESDGNDGKEIMAAAAPLQSLTQYSEIGGIPQLRELIAKELLQNQIFKGYKPTNEKLLVKKEQILISGGATPLLENIFNLFCNQDEKCIIPSPFYPSFVYDAYQRFGVKVIAAKSEIFKDPLNKGTSEIIDFKLDLKEFESLYNQGGVKMVLLCNPNNPTGYIFKPSEIKELVKWCRNKKIHFVSDEIYALSVFGSEDGSDGGNEFKSIYEILEGDLGEYVHVLNGFSKDFCLNGYRIGYFYSQNETVFRYMLSTSAFYSCSNIAQYTAINILKDREYLERFIKTNQSNLKESYEFASNLLNQYSIPFIKSSSGVFLSLDLRACLKYLPNDTTTDDDQDNTDPFSKEIKLWEEIFKNKVFLNSGKLCYFEKPGFFRLVFTLPKDFIEQGIKRIAQVYNSLLNK</sequence>
<dbReference type="GO" id="GO:0006520">
    <property type="term" value="P:amino acid metabolic process"/>
    <property type="evidence" value="ECO:0000318"/>
    <property type="project" value="GO_Central"/>
</dbReference>
<dbReference type="HOGENOM" id="CLU_017584_1_2_1"/>
<dbReference type="VEuPathDB" id="AmoebaDB:DDB_G0274713"/>
<dbReference type="OMA" id="HIAQKCL"/>
<dbReference type="dictyBase" id="DDB_G0274713"/>
<evidence type="ECO:0000313" key="4">
    <source>
        <dbReference type="Proteomes" id="UP000002195"/>
    </source>
</evidence>
<dbReference type="Gene3D" id="3.40.640.10">
    <property type="entry name" value="Type I PLP-dependent aspartate aminotransferase-like (Major domain)"/>
    <property type="match status" value="1"/>
</dbReference>
<dbReference type="InterPro" id="IPR050478">
    <property type="entry name" value="Ethylene_sulfur-biosynth"/>
</dbReference>
<dbReference type="GO" id="GO:0008483">
    <property type="term" value="F:transaminase activity"/>
    <property type="evidence" value="ECO:0000318"/>
    <property type="project" value="GO_Central"/>
</dbReference>
<dbReference type="RefSeq" id="XP_644021.1">
    <property type="nucleotide sequence ID" value="XM_638929.1"/>
</dbReference>